<accession>A0A235ETR4</accession>
<evidence type="ECO:0000256" key="1">
    <source>
        <dbReference type="ARBA" id="ARBA00001946"/>
    </source>
</evidence>
<dbReference type="PANTHER" id="PTHR43736:SF1">
    <property type="entry name" value="DIHYDRONEOPTERIN TRIPHOSPHATE DIPHOSPHATASE"/>
    <property type="match status" value="1"/>
</dbReference>
<dbReference type="InterPro" id="IPR000086">
    <property type="entry name" value="NUDIX_hydrolase_dom"/>
</dbReference>
<feature type="domain" description="Nudix hydrolase" evidence="4">
    <location>
        <begin position="9"/>
        <end position="139"/>
    </location>
</feature>
<dbReference type="PROSITE" id="PS51462">
    <property type="entry name" value="NUDIX"/>
    <property type="match status" value="1"/>
</dbReference>
<keyword evidence="2 3" id="KW-0378">Hydrolase</keyword>
<dbReference type="PROSITE" id="PS00893">
    <property type="entry name" value="NUDIX_BOX"/>
    <property type="match status" value="1"/>
</dbReference>
<dbReference type="CDD" id="cd02883">
    <property type="entry name" value="NUDIX_Hydrolase"/>
    <property type="match status" value="1"/>
</dbReference>
<dbReference type="RefSeq" id="WP_094269781.1">
    <property type="nucleotide sequence ID" value="NZ_NOIH01000040.1"/>
</dbReference>
<evidence type="ECO:0000259" key="4">
    <source>
        <dbReference type="PROSITE" id="PS51462"/>
    </source>
</evidence>
<protein>
    <recommendedName>
        <fullName evidence="4">Nudix hydrolase domain-containing protein</fullName>
    </recommendedName>
</protein>
<dbReference type="Gene3D" id="3.90.79.10">
    <property type="entry name" value="Nucleoside Triphosphate Pyrophosphohydrolase"/>
    <property type="match status" value="1"/>
</dbReference>
<dbReference type="InterPro" id="IPR015797">
    <property type="entry name" value="NUDIX_hydrolase-like_dom_sf"/>
</dbReference>
<proteinExistence type="inferred from homology"/>
<sequence length="143" mass="16308">MAKERLSSAPPPGAWAVIHCTKTDTYLLGKRSRAVNNAGAWNLFGGRIDRGEAPARALMRELAEETGLRIKPKALRRISTVRHRDAADRELHYFLLEVERELSPRLNREHSRYGWFKRRELPSRLNLPTDVAIKNGLLKKGLS</sequence>
<dbReference type="SUPFAM" id="SSF55811">
    <property type="entry name" value="Nudix"/>
    <property type="match status" value="1"/>
</dbReference>
<dbReference type="InterPro" id="IPR020476">
    <property type="entry name" value="Nudix_hydrolase"/>
</dbReference>
<dbReference type="PRINTS" id="PR00502">
    <property type="entry name" value="NUDIXFAMILY"/>
</dbReference>
<comment type="cofactor">
    <cofactor evidence="1">
        <name>Mg(2+)</name>
        <dbReference type="ChEBI" id="CHEBI:18420"/>
    </cofactor>
</comment>
<dbReference type="Pfam" id="PF00293">
    <property type="entry name" value="NUDIX"/>
    <property type="match status" value="1"/>
</dbReference>
<gene>
    <name evidence="5" type="ORF">CGK74_18165</name>
</gene>
<dbReference type="GO" id="GO:0016787">
    <property type="term" value="F:hydrolase activity"/>
    <property type="evidence" value="ECO:0007669"/>
    <property type="project" value="UniProtKB-KW"/>
</dbReference>
<keyword evidence="6" id="KW-1185">Reference proteome</keyword>
<evidence type="ECO:0000256" key="3">
    <source>
        <dbReference type="RuleBase" id="RU003476"/>
    </source>
</evidence>
<evidence type="ECO:0000256" key="2">
    <source>
        <dbReference type="ARBA" id="ARBA00022801"/>
    </source>
</evidence>
<dbReference type="PANTHER" id="PTHR43736">
    <property type="entry name" value="ADP-RIBOSE PYROPHOSPHATASE"/>
    <property type="match status" value="1"/>
</dbReference>
<dbReference type="EMBL" id="NOIH01000040">
    <property type="protein sequence ID" value="OYD52401.1"/>
    <property type="molecule type" value="Genomic_DNA"/>
</dbReference>
<dbReference type="Proteomes" id="UP000215181">
    <property type="component" value="Unassembled WGS sequence"/>
</dbReference>
<comment type="similarity">
    <text evidence="3">Belongs to the Nudix hydrolase family.</text>
</comment>
<name>A0A235ETR4_9RHOO</name>
<reference evidence="5 6" key="1">
    <citation type="submission" date="2017-07" db="EMBL/GenBank/DDBJ databases">
        <title>Thauera sp. KNDSS-Mac4 genome sequence and assembly.</title>
        <authorList>
            <person name="Mayilraj S."/>
        </authorList>
    </citation>
    <scope>NUCLEOTIDE SEQUENCE [LARGE SCALE GENOMIC DNA]</scope>
    <source>
        <strain evidence="5 6">KNDSS-Mac4</strain>
    </source>
</reference>
<organism evidence="5 6">
    <name type="scientific">Thauera propionica</name>
    <dbReference type="NCBI Taxonomy" id="2019431"/>
    <lineage>
        <taxon>Bacteria</taxon>
        <taxon>Pseudomonadati</taxon>
        <taxon>Pseudomonadota</taxon>
        <taxon>Betaproteobacteria</taxon>
        <taxon>Rhodocyclales</taxon>
        <taxon>Zoogloeaceae</taxon>
        <taxon>Thauera</taxon>
    </lineage>
</organism>
<dbReference type="InterPro" id="IPR020084">
    <property type="entry name" value="NUDIX_hydrolase_CS"/>
</dbReference>
<dbReference type="AlphaFoldDB" id="A0A235ETR4"/>
<evidence type="ECO:0000313" key="5">
    <source>
        <dbReference type="EMBL" id="OYD52401.1"/>
    </source>
</evidence>
<comment type="caution">
    <text evidence="5">The sequence shown here is derived from an EMBL/GenBank/DDBJ whole genome shotgun (WGS) entry which is preliminary data.</text>
</comment>
<evidence type="ECO:0000313" key="6">
    <source>
        <dbReference type="Proteomes" id="UP000215181"/>
    </source>
</evidence>
<dbReference type="OrthoDB" id="8526868at2"/>